<evidence type="ECO:0008006" key="5">
    <source>
        <dbReference type="Google" id="ProtNLM"/>
    </source>
</evidence>
<dbReference type="Proteomes" id="UP001237642">
    <property type="component" value="Unassembled WGS sequence"/>
</dbReference>
<reference evidence="3" key="2">
    <citation type="submission" date="2023-05" db="EMBL/GenBank/DDBJ databases">
        <authorList>
            <person name="Schelkunov M.I."/>
        </authorList>
    </citation>
    <scope>NUCLEOTIDE SEQUENCE</scope>
    <source>
        <strain evidence="3">Hsosn_3</strain>
        <tissue evidence="3">Leaf</tissue>
    </source>
</reference>
<name>A0AAD8J2L4_9APIA</name>
<dbReference type="InterPro" id="IPR052592">
    <property type="entry name" value="LRR-RLK"/>
</dbReference>
<dbReference type="PANTHER" id="PTHR48054:SF82">
    <property type="entry name" value="LRR RECEPTOR-LIKE SERINE_THREONINE-PROTEIN KINASE FLS2"/>
    <property type="match status" value="1"/>
</dbReference>
<dbReference type="InterPro" id="IPR032675">
    <property type="entry name" value="LRR_dom_sf"/>
</dbReference>
<dbReference type="PANTHER" id="PTHR48054">
    <property type="entry name" value="RECEPTOR KINASE-LIKE PROTEIN XA21"/>
    <property type="match status" value="1"/>
</dbReference>
<evidence type="ECO:0000313" key="3">
    <source>
        <dbReference type="EMBL" id="KAK1396504.1"/>
    </source>
</evidence>
<comment type="caution">
    <text evidence="3">The sequence shown here is derived from an EMBL/GenBank/DDBJ whole genome shotgun (WGS) entry which is preliminary data.</text>
</comment>
<keyword evidence="2" id="KW-0677">Repeat</keyword>
<dbReference type="SUPFAM" id="SSF52058">
    <property type="entry name" value="L domain-like"/>
    <property type="match status" value="1"/>
</dbReference>
<sequence length="245" mass="27702">MYLTSSIPETIGNLTRLVVLYLTFNNLTGTIPREIGNLALLEVLALYSNQLNGGVPDSIAQLSNLQFLFLDSNRFSGSIPQEIWRNLIHVDLSNNNFSGGIPTTVCKATSLDILELSNAYTDQCSSFDFGPPSAAKPFKRRNSSTCSHVILYPSCQALMSKELNQQILMLQVHFQLLPWIQLFNHQTPPPYGVFISAYCSLSLSLWDDNWFDWENNLYRVWKWIGTQVVQGLWKALGPCRFVMLS</sequence>
<dbReference type="Pfam" id="PF13855">
    <property type="entry name" value="LRR_8"/>
    <property type="match status" value="1"/>
</dbReference>
<dbReference type="GO" id="GO:0006952">
    <property type="term" value="P:defense response"/>
    <property type="evidence" value="ECO:0007669"/>
    <property type="project" value="UniProtKB-ARBA"/>
</dbReference>
<dbReference type="GO" id="GO:0051707">
    <property type="term" value="P:response to other organism"/>
    <property type="evidence" value="ECO:0007669"/>
    <property type="project" value="UniProtKB-ARBA"/>
</dbReference>
<dbReference type="SMART" id="SM00369">
    <property type="entry name" value="LRR_TYP"/>
    <property type="match status" value="2"/>
</dbReference>
<evidence type="ECO:0000256" key="1">
    <source>
        <dbReference type="ARBA" id="ARBA00022614"/>
    </source>
</evidence>
<dbReference type="Pfam" id="PF00560">
    <property type="entry name" value="LRR_1"/>
    <property type="match status" value="1"/>
</dbReference>
<keyword evidence="4" id="KW-1185">Reference proteome</keyword>
<dbReference type="AlphaFoldDB" id="A0AAD8J2L4"/>
<accession>A0AAD8J2L4</accession>
<evidence type="ECO:0000256" key="2">
    <source>
        <dbReference type="ARBA" id="ARBA00022737"/>
    </source>
</evidence>
<evidence type="ECO:0000313" key="4">
    <source>
        <dbReference type="Proteomes" id="UP001237642"/>
    </source>
</evidence>
<dbReference type="EMBL" id="JAUIZM010000002">
    <property type="protein sequence ID" value="KAK1396504.1"/>
    <property type="molecule type" value="Genomic_DNA"/>
</dbReference>
<organism evidence="3 4">
    <name type="scientific">Heracleum sosnowskyi</name>
    <dbReference type="NCBI Taxonomy" id="360622"/>
    <lineage>
        <taxon>Eukaryota</taxon>
        <taxon>Viridiplantae</taxon>
        <taxon>Streptophyta</taxon>
        <taxon>Embryophyta</taxon>
        <taxon>Tracheophyta</taxon>
        <taxon>Spermatophyta</taxon>
        <taxon>Magnoliopsida</taxon>
        <taxon>eudicotyledons</taxon>
        <taxon>Gunneridae</taxon>
        <taxon>Pentapetalae</taxon>
        <taxon>asterids</taxon>
        <taxon>campanulids</taxon>
        <taxon>Apiales</taxon>
        <taxon>Apiaceae</taxon>
        <taxon>Apioideae</taxon>
        <taxon>apioid superclade</taxon>
        <taxon>Tordylieae</taxon>
        <taxon>Tordyliinae</taxon>
        <taxon>Heracleum</taxon>
    </lineage>
</organism>
<dbReference type="Gene3D" id="3.80.10.10">
    <property type="entry name" value="Ribonuclease Inhibitor"/>
    <property type="match status" value="1"/>
</dbReference>
<dbReference type="InterPro" id="IPR001611">
    <property type="entry name" value="Leu-rich_rpt"/>
</dbReference>
<dbReference type="InterPro" id="IPR003591">
    <property type="entry name" value="Leu-rich_rpt_typical-subtyp"/>
</dbReference>
<keyword evidence="1" id="KW-0433">Leucine-rich repeat</keyword>
<protein>
    <recommendedName>
        <fullName evidence="5">Non-specific serine/threonine protein kinase</fullName>
    </recommendedName>
</protein>
<dbReference type="FunFam" id="3.80.10.10:FF:000719">
    <property type="entry name" value="MDIS1-interacting receptor like kinase 2 isoform A"/>
    <property type="match status" value="1"/>
</dbReference>
<reference evidence="3" key="1">
    <citation type="submission" date="2023-02" db="EMBL/GenBank/DDBJ databases">
        <title>Genome of toxic invasive species Heracleum sosnowskyi carries increased number of genes despite the absence of recent whole-genome duplications.</title>
        <authorList>
            <person name="Schelkunov M."/>
            <person name="Shtratnikova V."/>
            <person name="Makarenko M."/>
            <person name="Klepikova A."/>
            <person name="Omelchenko D."/>
            <person name="Novikova G."/>
            <person name="Obukhova E."/>
            <person name="Bogdanov V."/>
            <person name="Penin A."/>
            <person name="Logacheva M."/>
        </authorList>
    </citation>
    <scope>NUCLEOTIDE SEQUENCE</scope>
    <source>
        <strain evidence="3">Hsosn_3</strain>
        <tissue evidence="3">Leaf</tissue>
    </source>
</reference>
<proteinExistence type="predicted"/>
<gene>
    <name evidence="3" type="ORF">POM88_006367</name>
</gene>